<evidence type="ECO:0000256" key="12">
    <source>
        <dbReference type="ARBA" id="ARBA00071668"/>
    </source>
</evidence>
<organism evidence="16 17">
    <name type="scientific">Onchocerca volvulus</name>
    <dbReference type="NCBI Taxonomy" id="6282"/>
    <lineage>
        <taxon>Eukaryota</taxon>
        <taxon>Metazoa</taxon>
        <taxon>Ecdysozoa</taxon>
        <taxon>Nematoda</taxon>
        <taxon>Chromadorea</taxon>
        <taxon>Rhabditida</taxon>
        <taxon>Spirurina</taxon>
        <taxon>Spiruromorpha</taxon>
        <taxon>Filarioidea</taxon>
        <taxon>Onchocercidae</taxon>
        <taxon>Onchocerca</taxon>
    </lineage>
</organism>
<keyword evidence="5 13" id="KW-0808">Transferase</keyword>
<feature type="compositionally biased region" description="Low complexity" evidence="14">
    <location>
        <begin position="968"/>
        <end position="987"/>
    </location>
</feature>
<dbReference type="FunFam" id="3.30.470.20:FF:000003">
    <property type="entry name" value="Inositol hexakisphosphate and diphosphoinositol-pentakisphosphate kinase"/>
    <property type="match status" value="1"/>
</dbReference>
<evidence type="ECO:0000256" key="3">
    <source>
        <dbReference type="ARBA" id="ARBA00012893"/>
    </source>
</evidence>
<dbReference type="EnsemblMetazoa" id="OVOC777.1">
    <property type="protein sequence ID" value="OVOC777.1"/>
    <property type="gene ID" value="WBGene00237586"/>
</dbReference>
<feature type="domain" description="VIP1 N-terminal" evidence="15">
    <location>
        <begin position="14"/>
        <end position="105"/>
    </location>
</feature>
<evidence type="ECO:0000256" key="13">
    <source>
        <dbReference type="RuleBase" id="RU365032"/>
    </source>
</evidence>
<dbReference type="InterPro" id="IPR033379">
    <property type="entry name" value="Acid_Pase_AS"/>
</dbReference>
<dbReference type="SUPFAM" id="SSF56059">
    <property type="entry name" value="Glutathione synthetase ATP-binding domain-like"/>
    <property type="match status" value="1"/>
</dbReference>
<dbReference type="Pfam" id="PF18086">
    <property type="entry name" value="PPIP5K2_N"/>
    <property type="match status" value="1"/>
</dbReference>
<evidence type="ECO:0000256" key="4">
    <source>
        <dbReference type="ARBA" id="ARBA00022490"/>
    </source>
</evidence>
<comment type="similarity">
    <text evidence="2 13">Belongs to the histidine acid phosphatase family. VIP1 subfamily.</text>
</comment>
<dbReference type="InterPro" id="IPR037446">
    <property type="entry name" value="His_Pase_VIP1"/>
</dbReference>
<dbReference type="GO" id="GO:0005829">
    <property type="term" value="C:cytosol"/>
    <property type="evidence" value="ECO:0007669"/>
    <property type="project" value="UniProtKB-SubCell"/>
</dbReference>
<evidence type="ECO:0000256" key="8">
    <source>
        <dbReference type="ARBA" id="ARBA00022840"/>
    </source>
</evidence>
<evidence type="ECO:0000256" key="14">
    <source>
        <dbReference type="SAM" id="MobiDB-lite"/>
    </source>
</evidence>
<protein>
    <recommendedName>
        <fullName evidence="12 13">Inositol hexakisphosphate and diphosphoinositol-pentakisphosphate kinase</fullName>
        <ecNumber evidence="3 13">2.7.4.24</ecNumber>
    </recommendedName>
</protein>
<dbReference type="EMBL" id="CMVM020000020">
    <property type="status" value="NOT_ANNOTATED_CDS"/>
    <property type="molecule type" value="Genomic_DNA"/>
</dbReference>
<dbReference type="GO" id="GO:0000828">
    <property type="term" value="F:inositol hexakisphosphate kinase activity"/>
    <property type="evidence" value="ECO:0007669"/>
    <property type="project" value="TreeGrafter"/>
</dbReference>
<evidence type="ECO:0000256" key="11">
    <source>
        <dbReference type="ARBA" id="ARBA00055071"/>
    </source>
</evidence>
<dbReference type="InterPro" id="IPR029033">
    <property type="entry name" value="His_PPase_superfam"/>
</dbReference>
<feature type="compositionally biased region" description="Polar residues" evidence="14">
    <location>
        <begin position="1053"/>
        <end position="1066"/>
    </location>
</feature>
<dbReference type="InterPro" id="IPR000560">
    <property type="entry name" value="His_Pase_clade-2"/>
</dbReference>
<evidence type="ECO:0000256" key="5">
    <source>
        <dbReference type="ARBA" id="ARBA00022679"/>
    </source>
</evidence>
<keyword evidence="7 13" id="KW-0418">Kinase</keyword>
<comment type="subcellular location">
    <subcellularLocation>
        <location evidence="1 13">Cytoplasm</location>
        <location evidence="1 13">Cytosol</location>
    </subcellularLocation>
</comment>
<accession>A0A8R1TZS3</accession>
<comment type="catalytic activity">
    <reaction evidence="10">
        <text>1D-myo-inositol hexakisphosphate + ATP = 1-diphospho-1D-myo-inositol 2,3,4,5,6-pentakisphosphate + ADP</text>
        <dbReference type="Rhea" id="RHEA:37459"/>
        <dbReference type="ChEBI" id="CHEBI:30616"/>
        <dbReference type="ChEBI" id="CHEBI:58130"/>
        <dbReference type="ChEBI" id="CHEBI:74946"/>
        <dbReference type="ChEBI" id="CHEBI:456216"/>
        <dbReference type="EC" id="2.7.4.24"/>
    </reaction>
    <physiologicalReaction direction="left-to-right" evidence="10">
        <dbReference type="Rhea" id="RHEA:37460"/>
    </physiologicalReaction>
</comment>
<dbReference type="GO" id="GO:0005524">
    <property type="term" value="F:ATP binding"/>
    <property type="evidence" value="ECO:0007669"/>
    <property type="project" value="UniProtKB-KW"/>
</dbReference>
<dbReference type="Gene3D" id="3.40.50.1240">
    <property type="entry name" value="Phosphoglycerate mutase-like"/>
    <property type="match status" value="1"/>
</dbReference>
<dbReference type="PANTHER" id="PTHR12750:SF9">
    <property type="entry name" value="INOSITOL HEXAKISPHOSPHATE AND DIPHOSPHOINOSITOL-PENTAKISPHOSPHATE KINASE"/>
    <property type="match status" value="1"/>
</dbReference>
<dbReference type="OMA" id="IQERWCC"/>
<dbReference type="AlphaFoldDB" id="A0A8R1TZS3"/>
<evidence type="ECO:0000256" key="2">
    <source>
        <dbReference type="ARBA" id="ARBA00005609"/>
    </source>
</evidence>
<proteinExistence type="inferred from homology"/>
<dbReference type="PANTHER" id="PTHR12750">
    <property type="entry name" value="DIPHOSPHOINOSITOL PENTAKISPHOSPHATE KINASE"/>
    <property type="match status" value="1"/>
</dbReference>
<dbReference type="EC" id="2.7.4.24" evidence="3 13"/>
<evidence type="ECO:0000256" key="6">
    <source>
        <dbReference type="ARBA" id="ARBA00022741"/>
    </source>
</evidence>
<dbReference type="Proteomes" id="UP000024404">
    <property type="component" value="Unassembled WGS sequence"/>
</dbReference>
<dbReference type="GO" id="GO:0016791">
    <property type="term" value="F:phosphatase activity"/>
    <property type="evidence" value="ECO:0007669"/>
    <property type="project" value="UniProtKB-ARBA"/>
</dbReference>
<reference evidence="16" key="2">
    <citation type="submission" date="2022-06" db="UniProtKB">
        <authorList>
            <consortium name="EnsemblMetazoa"/>
        </authorList>
    </citation>
    <scope>IDENTIFICATION</scope>
</reference>
<evidence type="ECO:0000313" key="17">
    <source>
        <dbReference type="Proteomes" id="UP000024404"/>
    </source>
</evidence>
<keyword evidence="6 13" id="KW-0547">Nucleotide-binding</keyword>
<name>A0A8R1TZS3_ONCVO</name>
<dbReference type="Gene3D" id="3.40.50.11950">
    <property type="match status" value="1"/>
</dbReference>
<comment type="catalytic activity">
    <reaction evidence="9">
        <text>5-diphospho-1D-myo-inositol 1,2,3,4,6-pentakisphosphate + ATP + H(+) = 1,5-bis(diphospho)-1D-myo-inositol 2,3,4,6-tetrakisphosphate + ADP</text>
        <dbReference type="Rhea" id="RHEA:10276"/>
        <dbReference type="ChEBI" id="CHEBI:15378"/>
        <dbReference type="ChEBI" id="CHEBI:30616"/>
        <dbReference type="ChEBI" id="CHEBI:58628"/>
        <dbReference type="ChEBI" id="CHEBI:77983"/>
        <dbReference type="ChEBI" id="CHEBI:456216"/>
        <dbReference type="EC" id="2.7.4.24"/>
    </reaction>
    <physiologicalReaction direction="left-to-right" evidence="9">
        <dbReference type="Rhea" id="RHEA:10277"/>
    </physiologicalReaction>
</comment>
<evidence type="ECO:0000259" key="15">
    <source>
        <dbReference type="Pfam" id="PF18086"/>
    </source>
</evidence>
<evidence type="ECO:0000256" key="10">
    <source>
        <dbReference type="ARBA" id="ARBA00034629"/>
    </source>
</evidence>
<reference evidence="17" key="1">
    <citation type="submission" date="2013-10" db="EMBL/GenBank/DDBJ databases">
        <title>Genome sequencing of Onchocerca volvulus.</title>
        <authorList>
            <person name="Cotton J."/>
            <person name="Tsai J."/>
            <person name="Stanley E."/>
            <person name="Tracey A."/>
            <person name="Holroyd N."/>
            <person name="Lustigman S."/>
            <person name="Berriman M."/>
        </authorList>
    </citation>
    <scope>NUCLEOTIDE SEQUENCE</scope>
</reference>
<keyword evidence="17" id="KW-1185">Reference proteome</keyword>
<dbReference type="Gene3D" id="3.30.470.20">
    <property type="entry name" value="ATP-grasp fold, B domain"/>
    <property type="match status" value="1"/>
</dbReference>
<dbReference type="PROSITE" id="PS00616">
    <property type="entry name" value="HIS_ACID_PHOSPHAT_1"/>
    <property type="match status" value="1"/>
</dbReference>
<sequence length="1286" mass="145874">MPALLSTRESAKKIIIGVCTMKRKATSKPMQEIMAKIVEYYADWLEFVIFPEEVILNEPVERWPICDCLISFHATDFPLHKAIEYERLRHPYVINDLYRQYDLLDRRKVFRALACAGIEHPRHGVLLRNKEGEVNGMVFNKPFVEKPLSAEDHNVYIYYPSSVGGGSQRLFRKINNRSSWYSPVSTVRREGSYIYEDFIPADGTDVKVYAVGPYYAHAEARKAPGLDGKVERDSHGKEVRYPVILSSKEKLIARKVVMAFGQTVCGFDLLRANGKSFVCDVNGFSFVKTSKKYYEDTAKILGNTILRRLASSMSIPWQIPYQDDDPPLVSTPSGKIMELRCVIAIIRHGDRTPKQKMKIVVTDQRFFDLFKKYNGFSKNEIKMKRPNQLMEVLELAREILHEQQVLRNESLKEMESCEDNDGSSSKLERDLEQCEEAIKKWDQVRTVLEMYGHFSGINRKVQLKYLKPREIKNSDDEEMHQQSALLLILKWGGELTTAGNLQAEALGKLFRTLYPGIRRADGKSCPEDTQGLGFLRLHSTYRHDLKIYASDEGRVQMTAAAFAKICHIMIGLLALEGELTPILMQMVKSANTDGLLDDDVNARDFQQELKCYLHSALQVDRDWTTEDYENLNPSGIRSLTNAMEFIKNPRKMCEEIASYVQQMVEIIQWHKCNKLNRSLYLNESWDLAERRWAKELQEFRRVNKNGDVEFDISKIPDIYDNIKYDMEHNPELCTNNESQFERMYLCAKNMADIVVPQEYGISENSKVIIGQHVCTPLLKKIRSDLHHCVENPNEDDTQTRLDPRASQGIATPLRHVRTRLYFTSESHIHTLMNLIKYGGLCKVDDKKWQRAMHFLSSVTEFNYMTQVVLMVYEDSRTTSTKQGTDRFHIELLFSPGLYPCFLTEKERIYETRFPNSNNKQSSGTMGTKSKLSVRNCATSTASLSSMGIVGGEMVITDSGNSLFPGTLTNSGTDGSRSGSSSSSSLNNLTVGKASAQALALTKKRLELNDSEDDLNDESVNLVALDEVASGQYTTDELARHSPGSLHHSRRRVATNSETGTDSRSFAGSCSSISDLDMEASVHGTTTTESHLIGLMKSMSDISCKKPVVEINWDPDDPAFVTTEVSVDSRNGRISPGSASRRSRFPYCFKHHTVSFLTELDNRLISTDVLFGKSNDSARRRLSNTGPAVLSTAVIARSSSAPRLQTYKAEDEISVGEIRRFWPPLRSLETLHDNIRFSQLDSFLERLMKIRTPIPSPPKTPISTNRMTSVVAAELSDTAKKLERIGY</sequence>
<dbReference type="SUPFAM" id="SSF53254">
    <property type="entry name" value="Phosphoglycerate mutase-like"/>
    <property type="match status" value="1"/>
</dbReference>
<dbReference type="GO" id="GO:0033857">
    <property type="term" value="F:5-diphosphoinositol pentakisphosphate 1-kinase activity"/>
    <property type="evidence" value="ECO:0007669"/>
    <property type="project" value="TreeGrafter"/>
</dbReference>
<evidence type="ECO:0000256" key="1">
    <source>
        <dbReference type="ARBA" id="ARBA00004514"/>
    </source>
</evidence>
<evidence type="ECO:0000256" key="7">
    <source>
        <dbReference type="ARBA" id="ARBA00022777"/>
    </source>
</evidence>
<feature type="region of interest" description="Disordered" evidence="14">
    <location>
        <begin position="1037"/>
        <end position="1066"/>
    </location>
</feature>
<evidence type="ECO:0000256" key="9">
    <source>
        <dbReference type="ARBA" id="ARBA00033696"/>
    </source>
</evidence>
<dbReference type="InterPro" id="IPR040557">
    <property type="entry name" value="VIP1_N"/>
</dbReference>
<keyword evidence="8 13" id="KW-0067">ATP-binding</keyword>
<comment type="function">
    <text evidence="11">Bifunctional inositol kinase that acts in concert with the IP6K kinases to synthesize the diphosphate group-containing inositol pyrophosphates diphosphoinositol pentakisphosphate, PP-InsP5, and bis-diphosphoinositol tetrakisphosphate, (PP)2-InsP4. PP-InsP5 and (PP)2-InsP4, also respectively called InsP7 and InsP8, may regulate a variety of cellular processes, including apoptosis, vesicle trafficking, cytoskeletal dynamics, and exocytosis. Phosphorylates inositol hexakisphosphate (InsP6) at position 1 to produce PP-InsP5 which is in turn phosphorylated by IP6Ks to produce (PP)2-InsP4. Alternatively, phosphorylates PP-InsP5 at position 1, produced by IP6Ks from InsP6, to produce (PP)2-InsP4.</text>
</comment>
<dbReference type="Pfam" id="PF00328">
    <property type="entry name" value="His_Phos_2"/>
    <property type="match status" value="1"/>
</dbReference>
<dbReference type="GO" id="GO:0032958">
    <property type="term" value="P:inositol phosphate biosynthetic process"/>
    <property type="evidence" value="ECO:0007669"/>
    <property type="project" value="TreeGrafter"/>
</dbReference>
<dbReference type="GO" id="GO:0006020">
    <property type="term" value="P:inositol metabolic process"/>
    <property type="evidence" value="ECO:0007669"/>
    <property type="project" value="TreeGrafter"/>
</dbReference>
<dbReference type="CDD" id="cd07061">
    <property type="entry name" value="HP_HAP_like"/>
    <property type="match status" value="1"/>
</dbReference>
<keyword evidence="4 13" id="KW-0963">Cytoplasm</keyword>
<evidence type="ECO:0000313" key="16">
    <source>
        <dbReference type="EnsemblMetazoa" id="OVOC777.1"/>
    </source>
</evidence>
<feature type="region of interest" description="Disordered" evidence="14">
    <location>
        <begin position="966"/>
        <end position="987"/>
    </location>
</feature>